<organism evidence="1 2">
    <name type="scientific">Cocos nucifera</name>
    <name type="common">Coconut palm</name>
    <dbReference type="NCBI Taxonomy" id="13894"/>
    <lineage>
        <taxon>Eukaryota</taxon>
        <taxon>Viridiplantae</taxon>
        <taxon>Streptophyta</taxon>
        <taxon>Embryophyta</taxon>
        <taxon>Tracheophyta</taxon>
        <taxon>Spermatophyta</taxon>
        <taxon>Magnoliopsida</taxon>
        <taxon>Liliopsida</taxon>
        <taxon>Arecaceae</taxon>
        <taxon>Arecoideae</taxon>
        <taxon>Cocoseae</taxon>
        <taxon>Attaleinae</taxon>
        <taxon>Cocos</taxon>
    </lineage>
</organism>
<reference evidence="1" key="2">
    <citation type="submission" date="2019-07" db="EMBL/GenBank/DDBJ databases">
        <authorList>
            <person name="Yang Y."/>
            <person name="Bocs S."/>
            <person name="Baudouin L."/>
        </authorList>
    </citation>
    <scope>NUCLEOTIDE SEQUENCE</scope>
    <source>
        <tissue evidence="1">Spear leaf of Hainan Tall coconut</tissue>
    </source>
</reference>
<keyword evidence="2" id="KW-1185">Reference proteome</keyword>
<dbReference type="EMBL" id="CM017887">
    <property type="protein sequence ID" value="KAG1371220.1"/>
    <property type="molecule type" value="Genomic_DNA"/>
</dbReference>
<gene>
    <name evidence="1" type="ORF">COCNU_16G003140</name>
</gene>
<dbReference type="Proteomes" id="UP000797356">
    <property type="component" value="Chromosome 16"/>
</dbReference>
<comment type="caution">
    <text evidence="1">The sequence shown here is derived from an EMBL/GenBank/DDBJ whole genome shotgun (WGS) entry which is preliminary data.</text>
</comment>
<evidence type="ECO:0000313" key="1">
    <source>
        <dbReference type="EMBL" id="KAG1371220.1"/>
    </source>
</evidence>
<proteinExistence type="predicted"/>
<accession>A0A8K0IY89</accession>
<evidence type="ECO:0000313" key="2">
    <source>
        <dbReference type="Proteomes" id="UP000797356"/>
    </source>
</evidence>
<dbReference type="AlphaFoldDB" id="A0A8K0IY89"/>
<protein>
    <submittedName>
        <fullName evidence="1">Uncharacterized protein</fullName>
    </submittedName>
</protein>
<reference evidence="1" key="1">
    <citation type="journal article" date="2017" name="Gigascience">
        <title>The genome draft of coconut (Cocos nucifera).</title>
        <authorList>
            <person name="Xiao Y."/>
            <person name="Xu P."/>
            <person name="Fan H."/>
            <person name="Baudouin L."/>
            <person name="Xia W."/>
            <person name="Bocs S."/>
            <person name="Xu J."/>
            <person name="Li Q."/>
            <person name="Guo A."/>
            <person name="Zhou L."/>
            <person name="Li J."/>
            <person name="Wu Y."/>
            <person name="Ma Z."/>
            <person name="Armero A."/>
            <person name="Issali A.E."/>
            <person name="Liu N."/>
            <person name="Peng M."/>
            <person name="Yang Y."/>
        </authorList>
    </citation>
    <scope>NUCLEOTIDE SEQUENCE</scope>
    <source>
        <tissue evidence="1">Spear leaf of Hainan Tall coconut</tissue>
    </source>
</reference>
<name>A0A8K0IY89_COCNU</name>
<sequence length="190" mass="21229">MPFSFSFRLSCAEHPPLSFFLSQMTACTSLAFPSNFLSDSPLALSPLTIDCEHPHLLPLLHVTAPLFCRRHTHLLLYLRRPFKPHAGDPCRPASPSSSPLHLNVDHLFRSSPGDSIGSPACSSCCPNQQPVDVDALFAANHHLSFLNLHRHQRMQQESQASERLRSITFPIFVAPSSINCHCRRHLPPCH</sequence>